<dbReference type="InterPro" id="IPR011701">
    <property type="entry name" value="MFS"/>
</dbReference>
<feature type="transmembrane region" description="Helical" evidence="7">
    <location>
        <begin position="70"/>
        <end position="91"/>
    </location>
</feature>
<dbReference type="VEuPathDB" id="VectorBase:ASIC015978"/>
<dbReference type="GO" id="GO:0012505">
    <property type="term" value="C:endomembrane system"/>
    <property type="evidence" value="ECO:0007669"/>
    <property type="project" value="UniProtKB-SubCell"/>
</dbReference>
<sequence length="495" mass="54610">MDSIRSSLSLKQPEKDRSSGLESDGEYRDRWITIRVVYFSGFLMFLSFGVVATGLWPYLENMDPTARKTFLSALFAAPPAGQLLFSPLIGWCSNRLSSIRIPFVLLTVLFILANGLYSVIELFPVPYRKFVMLCSRFTFGIATSINTLSRAYLSTATKMCERTQAISMSSFAQTLGLAVGPIIPASVSAVGEVGLTVCGVRFNMYTLGGWICAVAGAVYLIFLNPSYFKHCNIAAKEALRKCGSTVEKDTRQPLNFFSIWMIMLSYGVLMFFYVLFQAVISPISLDQFAWSHEQSLFYLGILLPSGTACSCVVFLLLPQLCKRFSEHNVFVYFAMLPLFLSQIVMIPIGSNQIQIAVPQNGSDTGPTNGCSSSQEWCNSVPAINHYQLVVSYALLCISFSVGIAISQTILSKHLGTRPQGNWMALYTSIGGIMRIIGPGGVMIYVSLGTYWLFGLGSAVSGLVLTWVWLCKGHLRYSRKSIAAAEVQLMMIESKQ</sequence>
<dbReference type="InterPro" id="IPR036259">
    <property type="entry name" value="MFS_trans_sf"/>
</dbReference>
<evidence type="ECO:0000313" key="9">
    <source>
        <dbReference type="EnsemblMetazoa" id="ASIC015978-PA"/>
    </source>
</evidence>
<feature type="transmembrane region" description="Helical" evidence="7">
    <location>
        <begin position="130"/>
        <end position="153"/>
    </location>
</feature>
<feature type="transmembrane region" description="Helical" evidence="7">
    <location>
        <begin position="254"/>
        <end position="276"/>
    </location>
</feature>
<keyword evidence="4 7" id="KW-1133">Transmembrane helix</keyword>
<evidence type="ECO:0000256" key="3">
    <source>
        <dbReference type="ARBA" id="ARBA00022692"/>
    </source>
</evidence>
<dbReference type="PANTHER" id="PTHR23510:SF3">
    <property type="entry name" value="MAJOR FACILITATOR SUPERFAMILY DOMAIN-CONTAINING PROTEIN 8"/>
    <property type="match status" value="1"/>
</dbReference>
<reference evidence="9" key="2">
    <citation type="submission" date="2020-05" db="UniProtKB">
        <authorList>
            <consortium name="EnsemblMetazoa"/>
        </authorList>
    </citation>
    <scope>IDENTIFICATION</scope>
</reference>
<feature type="transmembrane region" description="Helical" evidence="7">
    <location>
        <begin position="329"/>
        <end position="348"/>
    </location>
</feature>
<name>A0A084WCB3_ANOSI</name>
<dbReference type="AlphaFoldDB" id="A0A084WCB3"/>
<evidence type="ECO:0000256" key="6">
    <source>
        <dbReference type="SAM" id="MobiDB-lite"/>
    </source>
</evidence>
<feature type="transmembrane region" description="Helical" evidence="7">
    <location>
        <begin position="450"/>
        <end position="469"/>
    </location>
</feature>
<feature type="compositionally biased region" description="Polar residues" evidence="6">
    <location>
        <begin position="1"/>
        <end position="10"/>
    </location>
</feature>
<dbReference type="EMBL" id="KE525335">
    <property type="protein sequence ID" value="KFB47857.1"/>
    <property type="molecule type" value="Genomic_DNA"/>
</dbReference>
<keyword evidence="3 7" id="KW-0812">Transmembrane</keyword>
<dbReference type="PANTHER" id="PTHR23510">
    <property type="entry name" value="INNER MEMBRANE TRANSPORT PROTEIN YAJR"/>
    <property type="match status" value="1"/>
</dbReference>
<dbReference type="GO" id="GO:0022857">
    <property type="term" value="F:transmembrane transporter activity"/>
    <property type="evidence" value="ECO:0007669"/>
    <property type="project" value="InterPro"/>
</dbReference>
<dbReference type="OrthoDB" id="370281at2759"/>
<feature type="transmembrane region" description="Helical" evidence="7">
    <location>
        <begin position="389"/>
        <end position="410"/>
    </location>
</feature>
<feature type="transmembrane region" description="Helical" evidence="7">
    <location>
        <begin position="296"/>
        <end position="317"/>
    </location>
</feature>
<dbReference type="Gene3D" id="1.20.1250.20">
    <property type="entry name" value="MFS general substrate transporter like domains"/>
    <property type="match status" value="1"/>
</dbReference>
<dbReference type="EMBL" id="ATLV01022651">
    <property type="status" value="NOT_ANNOTATED_CDS"/>
    <property type="molecule type" value="Genomic_DNA"/>
</dbReference>
<keyword evidence="5 7" id="KW-0472">Membrane</keyword>
<evidence type="ECO:0000313" key="10">
    <source>
        <dbReference type="Proteomes" id="UP000030765"/>
    </source>
</evidence>
<accession>A0A084WCB3</accession>
<feature type="transmembrane region" description="Helical" evidence="7">
    <location>
        <begin position="36"/>
        <end position="58"/>
    </location>
</feature>
<dbReference type="VEuPathDB" id="VectorBase:ASIS015644"/>
<dbReference type="SUPFAM" id="SSF103473">
    <property type="entry name" value="MFS general substrate transporter"/>
    <property type="match status" value="1"/>
</dbReference>
<evidence type="ECO:0000256" key="1">
    <source>
        <dbReference type="ARBA" id="ARBA00004127"/>
    </source>
</evidence>
<protein>
    <submittedName>
        <fullName evidence="8">AGAP012382-PA-like protein</fullName>
    </submittedName>
</protein>
<dbReference type="Proteomes" id="UP000030765">
    <property type="component" value="Unassembled WGS sequence"/>
</dbReference>
<evidence type="ECO:0000256" key="4">
    <source>
        <dbReference type="ARBA" id="ARBA00022989"/>
    </source>
</evidence>
<reference evidence="8 10" key="1">
    <citation type="journal article" date="2014" name="BMC Genomics">
        <title>Genome sequence of Anopheles sinensis provides insight into genetics basis of mosquito competence for malaria parasites.</title>
        <authorList>
            <person name="Zhou D."/>
            <person name="Zhang D."/>
            <person name="Ding G."/>
            <person name="Shi L."/>
            <person name="Hou Q."/>
            <person name="Ye Y."/>
            <person name="Xu Y."/>
            <person name="Zhou H."/>
            <person name="Xiong C."/>
            <person name="Li S."/>
            <person name="Yu J."/>
            <person name="Hong S."/>
            <person name="Yu X."/>
            <person name="Zou P."/>
            <person name="Chen C."/>
            <person name="Chang X."/>
            <person name="Wang W."/>
            <person name="Lv Y."/>
            <person name="Sun Y."/>
            <person name="Ma L."/>
            <person name="Shen B."/>
            <person name="Zhu C."/>
        </authorList>
    </citation>
    <scope>NUCLEOTIDE SEQUENCE [LARGE SCALE GENOMIC DNA]</scope>
</reference>
<evidence type="ECO:0000256" key="2">
    <source>
        <dbReference type="ARBA" id="ARBA00022448"/>
    </source>
</evidence>
<evidence type="ECO:0000256" key="5">
    <source>
        <dbReference type="ARBA" id="ARBA00023136"/>
    </source>
</evidence>
<dbReference type="GO" id="GO:0005765">
    <property type="term" value="C:lysosomal membrane"/>
    <property type="evidence" value="ECO:0007669"/>
    <property type="project" value="TreeGrafter"/>
</dbReference>
<dbReference type="Pfam" id="PF07690">
    <property type="entry name" value="MFS_1"/>
    <property type="match status" value="1"/>
</dbReference>
<gene>
    <name evidence="8" type="ORF">ZHAS_00015978</name>
</gene>
<feature type="compositionally biased region" description="Basic and acidic residues" evidence="6">
    <location>
        <begin position="12"/>
        <end position="23"/>
    </location>
</feature>
<evidence type="ECO:0000313" key="8">
    <source>
        <dbReference type="EMBL" id="KFB47857.1"/>
    </source>
</evidence>
<dbReference type="STRING" id="74873.A0A084WCB3"/>
<feature type="transmembrane region" description="Helical" evidence="7">
    <location>
        <begin position="422"/>
        <end position="444"/>
    </location>
</feature>
<keyword evidence="10" id="KW-1185">Reference proteome</keyword>
<proteinExistence type="predicted"/>
<dbReference type="EnsemblMetazoa" id="ASIC015978-RA">
    <property type="protein sequence ID" value="ASIC015978-PA"/>
    <property type="gene ID" value="ASIC015978"/>
</dbReference>
<dbReference type="OMA" id="ECATQRR"/>
<feature type="transmembrane region" description="Helical" evidence="7">
    <location>
        <begin position="204"/>
        <end position="223"/>
    </location>
</feature>
<evidence type="ECO:0000256" key="7">
    <source>
        <dbReference type="SAM" id="Phobius"/>
    </source>
</evidence>
<dbReference type="InterPro" id="IPR051068">
    <property type="entry name" value="MFS_Domain-Containing_Protein"/>
</dbReference>
<organism evidence="8">
    <name type="scientific">Anopheles sinensis</name>
    <name type="common">Mosquito</name>
    <dbReference type="NCBI Taxonomy" id="74873"/>
    <lineage>
        <taxon>Eukaryota</taxon>
        <taxon>Metazoa</taxon>
        <taxon>Ecdysozoa</taxon>
        <taxon>Arthropoda</taxon>
        <taxon>Hexapoda</taxon>
        <taxon>Insecta</taxon>
        <taxon>Pterygota</taxon>
        <taxon>Neoptera</taxon>
        <taxon>Endopterygota</taxon>
        <taxon>Diptera</taxon>
        <taxon>Nematocera</taxon>
        <taxon>Culicoidea</taxon>
        <taxon>Culicidae</taxon>
        <taxon>Anophelinae</taxon>
        <taxon>Anopheles</taxon>
    </lineage>
</organism>
<comment type="subcellular location">
    <subcellularLocation>
        <location evidence="1">Endomembrane system</location>
        <topology evidence="1">Multi-pass membrane protein</topology>
    </subcellularLocation>
</comment>
<feature type="transmembrane region" description="Helical" evidence="7">
    <location>
        <begin position="103"/>
        <end position="124"/>
    </location>
</feature>
<keyword evidence="2" id="KW-0813">Transport</keyword>
<feature type="region of interest" description="Disordered" evidence="6">
    <location>
        <begin position="1"/>
        <end position="23"/>
    </location>
</feature>